<sequence length="110" mass="12298">MKKRSIAAACLISLIPMFSFAGKIDFKKNFCSNMEFLGNPAAKRPHLHCSTTFMAYKKPTGDHLNISELGNCNRTDLAFDHLKANRGAFENFQAIYNALVLYHQAGCPNQ</sequence>
<organism evidence="2 3">
    <name type="scientific">Legionella nautarum</name>
    <dbReference type="NCBI Taxonomy" id="45070"/>
    <lineage>
        <taxon>Bacteria</taxon>
        <taxon>Pseudomonadati</taxon>
        <taxon>Pseudomonadota</taxon>
        <taxon>Gammaproteobacteria</taxon>
        <taxon>Legionellales</taxon>
        <taxon>Legionellaceae</taxon>
        <taxon>Legionella</taxon>
    </lineage>
</organism>
<proteinExistence type="predicted"/>
<feature type="signal peptide" evidence="1">
    <location>
        <begin position="1"/>
        <end position="21"/>
    </location>
</feature>
<dbReference type="Proteomes" id="UP000054725">
    <property type="component" value="Unassembled WGS sequence"/>
</dbReference>
<dbReference type="PATRIC" id="fig|45070.6.peg.1476"/>
<keyword evidence="1" id="KW-0732">Signal</keyword>
<name>A0A0W0WVT0_9GAMM</name>
<dbReference type="STRING" id="45070.Lnau_1409"/>
<comment type="caution">
    <text evidence="2">The sequence shown here is derived from an EMBL/GenBank/DDBJ whole genome shotgun (WGS) entry which is preliminary data.</text>
</comment>
<keyword evidence="3" id="KW-1185">Reference proteome</keyword>
<evidence type="ECO:0000256" key="1">
    <source>
        <dbReference type="SAM" id="SignalP"/>
    </source>
</evidence>
<feature type="chain" id="PRO_5006915897" evidence="1">
    <location>
        <begin position="22"/>
        <end position="110"/>
    </location>
</feature>
<dbReference type="RefSeq" id="WP_058504423.1">
    <property type="nucleotide sequence ID" value="NZ_CAAAIF010000014.1"/>
</dbReference>
<dbReference type="EMBL" id="LNYO01000013">
    <property type="protein sequence ID" value="KTD36425.1"/>
    <property type="molecule type" value="Genomic_DNA"/>
</dbReference>
<reference evidence="2 3" key="1">
    <citation type="submission" date="2015-11" db="EMBL/GenBank/DDBJ databases">
        <title>Genomic analysis of 38 Legionella species identifies large and diverse effector repertoires.</title>
        <authorList>
            <person name="Burstein D."/>
            <person name="Amaro F."/>
            <person name="Zusman T."/>
            <person name="Lifshitz Z."/>
            <person name="Cohen O."/>
            <person name="Gilbert J.A."/>
            <person name="Pupko T."/>
            <person name="Shuman H.A."/>
            <person name="Segal G."/>
        </authorList>
    </citation>
    <scope>NUCLEOTIDE SEQUENCE [LARGE SCALE GENOMIC DNA]</scope>
    <source>
        <strain evidence="2 3">ATCC 49506</strain>
    </source>
</reference>
<dbReference type="AlphaFoldDB" id="A0A0W0WVT0"/>
<evidence type="ECO:0000313" key="3">
    <source>
        <dbReference type="Proteomes" id="UP000054725"/>
    </source>
</evidence>
<protein>
    <submittedName>
        <fullName evidence="2">Uncharacterized protein</fullName>
    </submittedName>
</protein>
<dbReference type="OrthoDB" id="5638057at2"/>
<evidence type="ECO:0000313" key="2">
    <source>
        <dbReference type="EMBL" id="KTD36425.1"/>
    </source>
</evidence>
<accession>A0A0W0WVT0</accession>
<gene>
    <name evidence="2" type="ORF">Lnau_1409</name>
</gene>